<keyword evidence="3" id="KW-1185">Reference proteome</keyword>
<dbReference type="InterPro" id="IPR022104">
    <property type="entry name" value="DUF3644"/>
</dbReference>
<feature type="domain" description="DUF3644" evidence="1">
    <location>
        <begin position="84"/>
        <end position="247"/>
    </location>
</feature>
<dbReference type="EMBL" id="WTYF01000004">
    <property type="protein sequence ID" value="MXO52236.1"/>
    <property type="molecule type" value="Genomic_DNA"/>
</dbReference>
<evidence type="ECO:0000259" key="1">
    <source>
        <dbReference type="Pfam" id="PF12358"/>
    </source>
</evidence>
<gene>
    <name evidence="2" type="ORF">GRI42_13060</name>
</gene>
<evidence type="ECO:0000313" key="3">
    <source>
        <dbReference type="Proteomes" id="UP000444185"/>
    </source>
</evidence>
<name>A0A844Y328_9SPHN</name>
<dbReference type="RefSeq" id="WP_160608895.1">
    <property type="nucleotide sequence ID" value="NZ_WTYF01000004.1"/>
</dbReference>
<accession>A0A844Y328</accession>
<dbReference type="Pfam" id="PF12358">
    <property type="entry name" value="DUF3644"/>
    <property type="match status" value="1"/>
</dbReference>
<dbReference type="AlphaFoldDB" id="A0A844Y328"/>
<sequence>MKTASLTEHEKRIAKKLLGDGNTYQDVQQLINTGRTPTINPGRLAGWKDWDIEPATEVEIKRYKYEKSLVDLKSGLSPIDDERLFRAREAMVAAVEIFNSPTMLFKVQIFPVLSQISWTYLLHEYYDRRGVEITDANGNSLLLSQMLNRDDCPLESDVKKNLTAVKTLRDNVEHKILSSIGRSYWPLFQANCLNFDQTIRKLFGENSGLRDSLSIALQFSKMDVDQLSELQTYDLTPQIEAIDQLIAEAAGITGNEGANYQFKVSYHFEKATKGDSHIVFSQNNPEGKSKKNVLTQKVVGDELWPFRVKDVIARVREDGNPAFNSHHHQLAWKKFGARPRGKAKNPADCKKDFCHYHTAHQDYTYSQKWVDLLVEVASNPSEFEALKRYKPKA</sequence>
<reference evidence="2 3" key="1">
    <citation type="submission" date="2019-12" db="EMBL/GenBank/DDBJ databases">
        <title>Genomic-based taxomic classification of the family Erythrobacteraceae.</title>
        <authorList>
            <person name="Xu L."/>
        </authorList>
    </citation>
    <scope>NUCLEOTIDE SEQUENCE [LARGE SCALE GENOMIC DNA]</scope>
    <source>
        <strain evidence="2 3">DSM 16225</strain>
    </source>
</reference>
<dbReference type="OrthoDB" id="9815072at2"/>
<proteinExistence type="predicted"/>
<comment type="caution">
    <text evidence="2">The sequence shown here is derived from an EMBL/GenBank/DDBJ whole genome shotgun (WGS) entry which is preliminary data.</text>
</comment>
<dbReference type="Proteomes" id="UP000444185">
    <property type="component" value="Unassembled WGS sequence"/>
</dbReference>
<evidence type="ECO:0000313" key="2">
    <source>
        <dbReference type="EMBL" id="MXO52236.1"/>
    </source>
</evidence>
<organism evidence="2 3">
    <name type="scientific">Qipengyuania gaetbuli</name>
    <dbReference type="NCBI Taxonomy" id="266952"/>
    <lineage>
        <taxon>Bacteria</taxon>
        <taxon>Pseudomonadati</taxon>
        <taxon>Pseudomonadota</taxon>
        <taxon>Alphaproteobacteria</taxon>
        <taxon>Sphingomonadales</taxon>
        <taxon>Erythrobacteraceae</taxon>
        <taxon>Qipengyuania</taxon>
    </lineage>
</organism>
<protein>
    <submittedName>
        <fullName evidence="2">DUF3644 domain-containing protein</fullName>
    </submittedName>
</protein>